<dbReference type="AlphaFoldDB" id="A0A3D8J3C2"/>
<dbReference type="PANTHER" id="PTHR35535">
    <property type="entry name" value="HEAT SHOCK PROTEIN HSLJ"/>
    <property type="match status" value="1"/>
</dbReference>
<feature type="domain" description="DUF306" evidence="1">
    <location>
        <begin position="17"/>
        <end position="109"/>
    </location>
</feature>
<protein>
    <recommendedName>
        <fullName evidence="1">DUF306 domain-containing protein</fullName>
    </recommendedName>
</protein>
<reference evidence="2 3" key="1">
    <citation type="submission" date="2018-04" db="EMBL/GenBank/DDBJ databases">
        <title>Novel Campyloabacter and Helicobacter Species and Strains.</title>
        <authorList>
            <person name="Mannion A.J."/>
            <person name="Shen Z."/>
            <person name="Fox J.G."/>
        </authorList>
    </citation>
    <scope>NUCLEOTIDE SEQUENCE [LARGE SCALE GENOMIC DNA]</scope>
    <source>
        <strain evidence="2 3">MIT 04-9362</strain>
    </source>
</reference>
<evidence type="ECO:0000313" key="2">
    <source>
        <dbReference type="EMBL" id="RDU72027.1"/>
    </source>
</evidence>
<dbReference type="InterPro" id="IPR005184">
    <property type="entry name" value="DUF306_Meta_HslJ"/>
</dbReference>
<dbReference type="InterPro" id="IPR053147">
    <property type="entry name" value="Hsp_HslJ-like"/>
</dbReference>
<keyword evidence="3" id="KW-1185">Reference proteome</keyword>
<dbReference type="OrthoDB" id="5326815at2"/>
<comment type="caution">
    <text evidence="2">The sequence shown here is derived from an EMBL/GenBank/DDBJ whole genome shotgun (WGS) entry which is preliminary data.</text>
</comment>
<dbReference type="RefSeq" id="WP_115579571.1">
    <property type="nucleotide sequence ID" value="NZ_NXLX01000022.1"/>
</dbReference>
<accession>A0A3D8J3C2</accession>
<dbReference type="Pfam" id="PF03724">
    <property type="entry name" value="META"/>
    <property type="match status" value="1"/>
</dbReference>
<dbReference type="EMBL" id="NXLX01000022">
    <property type="protein sequence ID" value="RDU72027.1"/>
    <property type="molecule type" value="Genomic_DNA"/>
</dbReference>
<dbReference type="Gene3D" id="2.40.128.270">
    <property type="match status" value="1"/>
</dbReference>
<evidence type="ECO:0000259" key="1">
    <source>
        <dbReference type="Pfam" id="PF03724"/>
    </source>
</evidence>
<name>A0A3D8J3C2_9HELI</name>
<dbReference type="Proteomes" id="UP000256695">
    <property type="component" value="Unassembled WGS sequence"/>
</dbReference>
<evidence type="ECO:0000313" key="3">
    <source>
        <dbReference type="Proteomes" id="UP000256695"/>
    </source>
</evidence>
<organism evidence="2 3">
    <name type="scientific">Helicobacter anseris</name>
    <dbReference type="NCBI Taxonomy" id="375926"/>
    <lineage>
        <taxon>Bacteria</taxon>
        <taxon>Pseudomonadati</taxon>
        <taxon>Campylobacterota</taxon>
        <taxon>Epsilonproteobacteria</taxon>
        <taxon>Campylobacterales</taxon>
        <taxon>Helicobacteraceae</taxon>
        <taxon>Helicobacter</taxon>
    </lineage>
</organism>
<gene>
    <name evidence="2" type="ORF">CQA57_07230</name>
</gene>
<sequence>MLKIKFLFLFFVTIVAAREYQLESLKTRDFSLSAKQNITLGFEGDRVFGFNGCNRFFGNIIKNQISNLGNTMMMCPQEDMEIERVVMSILKNASIEISAHQVIVKNASGMIVFVAK</sequence>
<dbReference type="PANTHER" id="PTHR35535:SF1">
    <property type="entry name" value="HEAT SHOCK PROTEIN HSLJ"/>
    <property type="match status" value="1"/>
</dbReference>
<dbReference type="InterPro" id="IPR038670">
    <property type="entry name" value="HslJ-like_sf"/>
</dbReference>
<proteinExistence type="predicted"/>